<evidence type="ECO:0000313" key="1">
    <source>
        <dbReference type="Proteomes" id="UP000095280"/>
    </source>
</evidence>
<reference evidence="2" key="1">
    <citation type="submission" date="2016-11" db="UniProtKB">
        <authorList>
            <consortium name="WormBaseParasite"/>
        </authorList>
    </citation>
    <scope>IDENTIFICATION</scope>
</reference>
<accession>A0A1I8HKB7</accession>
<dbReference type="AlphaFoldDB" id="A0A1I8HKB7"/>
<dbReference type="Proteomes" id="UP000095280">
    <property type="component" value="Unplaced"/>
</dbReference>
<dbReference type="WBParaSite" id="maker-uti_cns_0006538-snap-gene-0.4-mRNA-1">
    <property type="protein sequence ID" value="maker-uti_cns_0006538-snap-gene-0.4-mRNA-1"/>
    <property type="gene ID" value="maker-uti_cns_0006538-snap-gene-0.4"/>
</dbReference>
<sequence>MSTYSAAGCCNCVKKRNDCENCARTKAYVAWQNTKLGPHEQQRPPCCYIHHGKNLTDGMCCYPVTCPVCNKYHRRIEDYAIMRNVRRPCCCRHARRCWFHPDDLFSCCYNRWCELCYERNCFDGPRRRNSRNGYPHCCCKHHFYEYES</sequence>
<name>A0A1I8HKB7_9PLAT</name>
<protein>
    <submittedName>
        <fullName evidence="2">Sperm protein</fullName>
    </submittedName>
</protein>
<proteinExistence type="predicted"/>
<evidence type="ECO:0000313" key="2">
    <source>
        <dbReference type="WBParaSite" id="maker-uti_cns_0006538-snap-gene-0.4-mRNA-1"/>
    </source>
</evidence>
<organism evidence="1 2">
    <name type="scientific">Macrostomum lignano</name>
    <dbReference type="NCBI Taxonomy" id="282301"/>
    <lineage>
        <taxon>Eukaryota</taxon>
        <taxon>Metazoa</taxon>
        <taxon>Spiralia</taxon>
        <taxon>Lophotrochozoa</taxon>
        <taxon>Platyhelminthes</taxon>
        <taxon>Rhabditophora</taxon>
        <taxon>Macrostomorpha</taxon>
        <taxon>Macrostomida</taxon>
        <taxon>Macrostomidae</taxon>
        <taxon>Macrostomum</taxon>
    </lineage>
</organism>
<keyword evidence="1" id="KW-1185">Reference proteome</keyword>